<evidence type="ECO:0000256" key="3">
    <source>
        <dbReference type="ARBA" id="ARBA00022723"/>
    </source>
</evidence>
<evidence type="ECO:0000259" key="7">
    <source>
        <dbReference type="PROSITE" id="PS50089"/>
    </source>
</evidence>
<proteinExistence type="predicted"/>
<dbReference type="InterPro" id="IPR013083">
    <property type="entry name" value="Znf_RING/FYVE/PHD"/>
</dbReference>
<keyword evidence="5" id="KW-0862">Zinc</keyword>
<dbReference type="GO" id="GO:0016567">
    <property type="term" value="P:protein ubiquitination"/>
    <property type="evidence" value="ECO:0007669"/>
    <property type="project" value="TreeGrafter"/>
</dbReference>
<sequence>LTISISISMVNFAERRHHFATKTAFFFRPELRWYNDNNGGNITGDLPNIVLQYTLFAQQDAWRKSPVNQPSKLIYLDEFHEFETRSFELKLCPSQYTSHDVFFSILKEHLTNWGDYYDVCDDYLIKRMIFYMDKIIEDGLKKGRGTNCQIFVDMTLKMEYVLDRRVPWRLSGGMVPASKTSIMELPERMEIDDDQGLKDIDCVICLEQLEGRNIVCMPCSHMFHRDCIITWLDRSHCCPICRYDLPTP</sequence>
<protein>
    <recommendedName>
        <fullName evidence="2">RING-type E3 ubiquitin transferase</fullName>
        <ecNumber evidence="2">2.3.2.27</ecNumber>
    </recommendedName>
</protein>
<keyword evidence="3" id="KW-0479">Metal-binding</keyword>
<evidence type="ECO:0000256" key="5">
    <source>
        <dbReference type="ARBA" id="ARBA00022833"/>
    </source>
</evidence>
<organism evidence="8">
    <name type="scientific">Solanum chilense</name>
    <name type="common">Tomato</name>
    <name type="synonym">Lycopersicon chilense</name>
    <dbReference type="NCBI Taxonomy" id="4083"/>
    <lineage>
        <taxon>Eukaryota</taxon>
        <taxon>Viridiplantae</taxon>
        <taxon>Streptophyta</taxon>
        <taxon>Embryophyta</taxon>
        <taxon>Tracheophyta</taxon>
        <taxon>Spermatophyta</taxon>
        <taxon>Magnoliopsida</taxon>
        <taxon>eudicotyledons</taxon>
        <taxon>Gunneridae</taxon>
        <taxon>Pentapetalae</taxon>
        <taxon>asterids</taxon>
        <taxon>lamiids</taxon>
        <taxon>Solanales</taxon>
        <taxon>Solanaceae</taxon>
        <taxon>Solanoideae</taxon>
        <taxon>Solaneae</taxon>
        <taxon>Solanum</taxon>
        <taxon>Solanum subgen. Lycopersicon</taxon>
    </lineage>
</organism>
<dbReference type="EC" id="2.3.2.27" evidence="2"/>
<dbReference type="PROSITE" id="PS50089">
    <property type="entry name" value="ZF_RING_2"/>
    <property type="match status" value="1"/>
</dbReference>
<feature type="domain" description="RING-type" evidence="7">
    <location>
        <begin position="202"/>
        <end position="242"/>
    </location>
</feature>
<name>A0A6N2AV10_SOLCI</name>
<evidence type="ECO:0000256" key="2">
    <source>
        <dbReference type="ARBA" id="ARBA00012483"/>
    </source>
</evidence>
<feature type="non-terminal residue" evidence="8">
    <location>
        <position position="1"/>
    </location>
</feature>
<dbReference type="InterPro" id="IPR011016">
    <property type="entry name" value="Znf_RING-CH"/>
</dbReference>
<dbReference type="PANTHER" id="PTHR15710">
    <property type="entry name" value="E3 UBIQUITIN-PROTEIN LIGASE PRAJA"/>
    <property type="match status" value="1"/>
</dbReference>
<accession>A0A6N2AV10</accession>
<dbReference type="AlphaFoldDB" id="A0A6N2AV10"/>
<dbReference type="SMART" id="SM00184">
    <property type="entry name" value="RING"/>
    <property type="match status" value="1"/>
</dbReference>
<evidence type="ECO:0000256" key="6">
    <source>
        <dbReference type="PROSITE-ProRule" id="PRU00175"/>
    </source>
</evidence>
<dbReference type="FunFam" id="3.30.40.10:FF:000781">
    <property type="entry name" value="Uncharacterized protein"/>
    <property type="match status" value="1"/>
</dbReference>
<gene>
    <name evidence="8" type="ORF">EJD97_023173</name>
</gene>
<evidence type="ECO:0000256" key="4">
    <source>
        <dbReference type="ARBA" id="ARBA00022771"/>
    </source>
</evidence>
<dbReference type="GO" id="GO:0008270">
    <property type="term" value="F:zinc ion binding"/>
    <property type="evidence" value="ECO:0007669"/>
    <property type="project" value="UniProtKB-KW"/>
</dbReference>
<dbReference type="InterPro" id="IPR001841">
    <property type="entry name" value="Znf_RING"/>
</dbReference>
<dbReference type="Gene3D" id="3.30.40.10">
    <property type="entry name" value="Zinc/RING finger domain, C3HC4 (zinc finger)"/>
    <property type="match status" value="1"/>
</dbReference>
<comment type="catalytic activity">
    <reaction evidence="1">
        <text>S-ubiquitinyl-[E2 ubiquitin-conjugating enzyme]-L-cysteine + [acceptor protein]-L-lysine = [E2 ubiquitin-conjugating enzyme]-L-cysteine + N(6)-ubiquitinyl-[acceptor protein]-L-lysine.</text>
        <dbReference type="EC" id="2.3.2.27"/>
    </reaction>
</comment>
<keyword evidence="4 6" id="KW-0863">Zinc-finger</keyword>
<evidence type="ECO:0000256" key="1">
    <source>
        <dbReference type="ARBA" id="ARBA00000900"/>
    </source>
</evidence>
<dbReference type="EMBL" id="RXGB01007474">
    <property type="protein sequence ID" value="TMW85424.1"/>
    <property type="molecule type" value="Genomic_DNA"/>
</dbReference>
<evidence type="ECO:0000313" key="8">
    <source>
        <dbReference type="EMBL" id="TMW85424.1"/>
    </source>
</evidence>
<dbReference type="Pfam" id="PF13639">
    <property type="entry name" value="zf-RING_2"/>
    <property type="match status" value="1"/>
</dbReference>
<dbReference type="GO" id="GO:0005737">
    <property type="term" value="C:cytoplasm"/>
    <property type="evidence" value="ECO:0007669"/>
    <property type="project" value="TreeGrafter"/>
</dbReference>
<dbReference type="SMART" id="SM00744">
    <property type="entry name" value="RINGv"/>
    <property type="match status" value="1"/>
</dbReference>
<reference evidence="8" key="1">
    <citation type="submission" date="2019-05" db="EMBL/GenBank/DDBJ databases">
        <title>The de novo reference genome and transcriptome assemblies of the wild tomato species Solanum chilense.</title>
        <authorList>
            <person name="Stam R."/>
            <person name="Nosenko T."/>
            <person name="Hoerger A.C."/>
            <person name="Stephan W."/>
            <person name="Seidel M.A."/>
            <person name="Kuhn J.M.M."/>
            <person name="Haberer G."/>
            <person name="Tellier A."/>
        </authorList>
    </citation>
    <scope>NUCLEOTIDE SEQUENCE</scope>
    <source>
        <tissue evidence="8">Mature leaves</tissue>
    </source>
</reference>
<dbReference type="SUPFAM" id="SSF57850">
    <property type="entry name" value="RING/U-box"/>
    <property type="match status" value="1"/>
</dbReference>
<dbReference type="GO" id="GO:0061630">
    <property type="term" value="F:ubiquitin protein ligase activity"/>
    <property type="evidence" value="ECO:0007669"/>
    <property type="project" value="UniProtKB-EC"/>
</dbReference>
<comment type="caution">
    <text evidence="8">The sequence shown here is derived from an EMBL/GenBank/DDBJ whole genome shotgun (WGS) entry which is preliminary data.</text>
</comment>
<dbReference type="PANTHER" id="PTHR15710:SF77">
    <property type="entry name" value="RING-H2 FINGER PROTEIN ATL21B"/>
    <property type="match status" value="1"/>
</dbReference>